<reference evidence="1" key="2">
    <citation type="submission" date="2020-09" db="EMBL/GenBank/DDBJ databases">
        <authorList>
            <person name="Sun Q."/>
            <person name="Zhou Y."/>
        </authorList>
    </citation>
    <scope>NUCLEOTIDE SEQUENCE</scope>
    <source>
        <strain evidence="1">CGMCC 4.3508</strain>
    </source>
</reference>
<comment type="caution">
    <text evidence="1">The sequence shown here is derived from an EMBL/GenBank/DDBJ whole genome shotgun (WGS) entry which is preliminary data.</text>
</comment>
<dbReference type="Proteomes" id="UP000638263">
    <property type="component" value="Unassembled WGS sequence"/>
</dbReference>
<gene>
    <name evidence="1" type="ORF">GCM10011588_37500</name>
</gene>
<dbReference type="GO" id="GO:0046677">
    <property type="term" value="P:response to antibiotic"/>
    <property type="evidence" value="ECO:0007669"/>
    <property type="project" value="InterPro"/>
</dbReference>
<dbReference type="PANTHER" id="PTHR31299">
    <property type="entry name" value="ESTERASE, PUTATIVE (AFU_ORTHOLOGUE AFUA_1G05850)-RELATED"/>
    <property type="match status" value="1"/>
</dbReference>
<evidence type="ECO:0000313" key="2">
    <source>
        <dbReference type="Proteomes" id="UP000638263"/>
    </source>
</evidence>
<dbReference type="EMBL" id="BMMH01000007">
    <property type="protein sequence ID" value="GGL19382.1"/>
    <property type="molecule type" value="Genomic_DNA"/>
</dbReference>
<dbReference type="SUPFAM" id="SSF159501">
    <property type="entry name" value="EreA/ChaN-like"/>
    <property type="match status" value="1"/>
</dbReference>
<dbReference type="PANTHER" id="PTHR31299:SF0">
    <property type="entry name" value="ESTERASE, PUTATIVE (AFU_ORTHOLOGUE AFUA_1G05850)-RELATED"/>
    <property type="match status" value="1"/>
</dbReference>
<dbReference type="RefSeq" id="WP_058853771.1">
    <property type="nucleotide sequence ID" value="NZ_BMMH01000007.1"/>
</dbReference>
<keyword evidence="2" id="KW-1185">Reference proteome</keyword>
<dbReference type="AlphaFoldDB" id="A0A917RRD2"/>
<dbReference type="Pfam" id="PF05139">
    <property type="entry name" value="Erythro_esteras"/>
    <property type="match status" value="1"/>
</dbReference>
<accession>A0A917RRD2</accession>
<reference evidence="1" key="1">
    <citation type="journal article" date="2014" name="Int. J. Syst. Evol. Microbiol.">
        <title>Complete genome sequence of Corynebacterium casei LMG S-19264T (=DSM 44701T), isolated from a smear-ripened cheese.</title>
        <authorList>
            <consortium name="US DOE Joint Genome Institute (JGI-PGF)"/>
            <person name="Walter F."/>
            <person name="Albersmeier A."/>
            <person name="Kalinowski J."/>
            <person name="Ruckert C."/>
        </authorList>
    </citation>
    <scope>NUCLEOTIDE SEQUENCE</scope>
    <source>
        <strain evidence="1">CGMCC 4.3508</strain>
    </source>
</reference>
<proteinExistence type="predicted"/>
<dbReference type="InterPro" id="IPR052036">
    <property type="entry name" value="Hydrolase/PRTase-associated"/>
</dbReference>
<sequence length="398" mass="43228">MNYDIGTLLTTPADLLGFGEPTHLEPAFAWTRNDLFAELAGRGYRSIALETDRVAALVVNDYVQHGVGTLDEAMAKGFSHGFGEPAANRGLVSWMREYNENRPPAEKLAFHGFDAATETMSAPSPRRALEFARDYLRIDLDPASLLGPDERWHRTEAVMDPAESPGATVEADRVRVLADDMLTELYTRAPELIAETSRAEWFRAETHLTSGLGLLRYHKQAAQQLEQEVRWTRMCATRDALMAQNLLAIRREEAGRGATLVFAHNAHLQRCASSMRMGDMDIEWSGAGAIVAALVGARYRLVLGSLGRDESIGLGEPAPDTYEGFLQTRVATQGLVAPGDIPAARTRADHVPAQGFFPLDRATIDAADAILHIHDGAGYRGSAGTGGGFGASDPVGRM</sequence>
<organism evidence="1 2">
    <name type="scientific">Nocardia jinanensis</name>
    <dbReference type="NCBI Taxonomy" id="382504"/>
    <lineage>
        <taxon>Bacteria</taxon>
        <taxon>Bacillati</taxon>
        <taxon>Actinomycetota</taxon>
        <taxon>Actinomycetes</taxon>
        <taxon>Mycobacteriales</taxon>
        <taxon>Nocardiaceae</taxon>
        <taxon>Nocardia</taxon>
    </lineage>
</organism>
<name>A0A917RRD2_9NOCA</name>
<protein>
    <submittedName>
        <fullName evidence="1">Erythromycin esterase</fullName>
    </submittedName>
</protein>
<evidence type="ECO:0000313" key="1">
    <source>
        <dbReference type="EMBL" id="GGL19382.1"/>
    </source>
</evidence>
<dbReference type="Gene3D" id="3.30.1870.10">
    <property type="entry name" value="EreA-like, domain 2"/>
    <property type="match status" value="1"/>
</dbReference>
<dbReference type="CDD" id="cd14728">
    <property type="entry name" value="Ere-like"/>
    <property type="match status" value="1"/>
</dbReference>
<dbReference type="InterPro" id="IPR007815">
    <property type="entry name" value="Emycin_Estase"/>
</dbReference>